<organism evidence="2 3">
    <name type="scientific">Gaetbulibacter jejuensis</name>
    <dbReference type="NCBI Taxonomy" id="584607"/>
    <lineage>
        <taxon>Bacteria</taxon>
        <taxon>Pseudomonadati</taxon>
        <taxon>Bacteroidota</taxon>
        <taxon>Flavobacteriia</taxon>
        <taxon>Flavobacteriales</taxon>
        <taxon>Flavobacteriaceae</taxon>
        <taxon>Gaetbulibacter</taxon>
    </lineage>
</organism>
<accession>A0ABN1JS77</accession>
<dbReference type="PROSITE" id="PS51257">
    <property type="entry name" value="PROKAR_LIPOPROTEIN"/>
    <property type="match status" value="1"/>
</dbReference>
<evidence type="ECO:0000313" key="2">
    <source>
        <dbReference type="EMBL" id="GAA0745576.1"/>
    </source>
</evidence>
<dbReference type="Proteomes" id="UP001500736">
    <property type="component" value="Unassembled WGS sequence"/>
</dbReference>
<name>A0ABN1JS77_9FLAO</name>
<keyword evidence="1" id="KW-0732">Signal</keyword>
<evidence type="ECO:0000313" key="3">
    <source>
        <dbReference type="Proteomes" id="UP001500736"/>
    </source>
</evidence>
<dbReference type="EMBL" id="BAAAGF010000003">
    <property type="protein sequence ID" value="GAA0745576.1"/>
    <property type="molecule type" value="Genomic_DNA"/>
</dbReference>
<feature type="signal peptide" evidence="1">
    <location>
        <begin position="1"/>
        <end position="19"/>
    </location>
</feature>
<keyword evidence="3" id="KW-1185">Reference proteome</keyword>
<evidence type="ECO:0000256" key="1">
    <source>
        <dbReference type="SAM" id="SignalP"/>
    </source>
</evidence>
<sequence length="204" mass="23180">MKKRSLVLILIVFCLSATSCFDLIQKAGEATSSGMDSSESTSASNYVTVGVDGSFQVDLPRHMKSTSELNDEAVLQYANIFKDTYFIVIQENKSEYVELFKQFGEYNTELSVIENYKNSQKELFKEGIVNARIQEYGLNSINNYAARQLKVLGEVDGTQIAYVVAFIEGDDDIFMLMNWTAKEKFNKFENSFEYINGTFKLMDL</sequence>
<comment type="caution">
    <text evidence="2">The sequence shown here is derived from an EMBL/GenBank/DDBJ whole genome shotgun (WGS) entry which is preliminary data.</text>
</comment>
<dbReference type="Gene3D" id="3.40.1000.10">
    <property type="entry name" value="Mog1/PsbP, alpha/beta/alpha sandwich"/>
    <property type="match status" value="1"/>
</dbReference>
<gene>
    <name evidence="2" type="ORF">GCM10009431_20770</name>
</gene>
<feature type="chain" id="PRO_5047515782" evidence="1">
    <location>
        <begin position="20"/>
        <end position="204"/>
    </location>
</feature>
<proteinExistence type="predicted"/>
<reference evidence="2 3" key="1">
    <citation type="journal article" date="2019" name="Int. J. Syst. Evol. Microbiol.">
        <title>The Global Catalogue of Microorganisms (GCM) 10K type strain sequencing project: providing services to taxonomists for standard genome sequencing and annotation.</title>
        <authorList>
            <consortium name="The Broad Institute Genomics Platform"/>
            <consortium name="The Broad Institute Genome Sequencing Center for Infectious Disease"/>
            <person name="Wu L."/>
            <person name="Ma J."/>
        </authorList>
    </citation>
    <scope>NUCLEOTIDE SEQUENCE [LARGE SCALE GENOMIC DNA]</scope>
    <source>
        <strain evidence="2 3">JCM 15976</strain>
    </source>
</reference>
<protein>
    <submittedName>
        <fullName evidence="2">Uncharacterized protein</fullName>
    </submittedName>
</protein>